<reference evidence="1 2" key="1">
    <citation type="submission" date="2019-05" db="EMBL/GenBank/DDBJ databases">
        <title>Emergence of the Ug99 lineage of the wheat stem rust pathogen through somatic hybridization.</title>
        <authorList>
            <person name="Li F."/>
            <person name="Upadhyaya N.M."/>
            <person name="Sperschneider J."/>
            <person name="Matny O."/>
            <person name="Nguyen-Phuc H."/>
            <person name="Mago R."/>
            <person name="Raley C."/>
            <person name="Miller M.E."/>
            <person name="Silverstein K.A.T."/>
            <person name="Henningsen E."/>
            <person name="Hirsch C.D."/>
            <person name="Visser B."/>
            <person name="Pretorius Z.A."/>
            <person name="Steffenson B.J."/>
            <person name="Schwessinger B."/>
            <person name="Dodds P.N."/>
            <person name="Figueroa M."/>
        </authorList>
    </citation>
    <scope>NUCLEOTIDE SEQUENCE [LARGE SCALE GENOMIC DNA]</scope>
    <source>
        <strain evidence="1 2">Ug99</strain>
    </source>
</reference>
<proteinExistence type="predicted"/>
<accession>A0A5B0RKB9</accession>
<comment type="caution">
    <text evidence="1">The sequence shown here is derived from an EMBL/GenBank/DDBJ whole genome shotgun (WGS) entry which is preliminary data.</text>
</comment>
<sequence>MEFIDKFISHIMESKLKPGQDYHQNFSDESPRFLFCQLIDELELDEEKNVHQFLKTLFENDNKQIFLALDKIEKSTVQARQELIIEGLENAPKLPTNHSIRRAFDLGFMRSANLIASLGKIFQKSHMESTLQTLKSALGGHLSDTTLNSIHKAATELAYLEETDIGLIDQGILDKMIQNCYIEASIKNLKGRYAMHSP</sequence>
<evidence type="ECO:0000313" key="1">
    <source>
        <dbReference type="EMBL" id="KAA1126250.1"/>
    </source>
</evidence>
<evidence type="ECO:0000313" key="2">
    <source>
        <dbReference type="Proteomes" id="UP000325313"/>
    </source>
</evidence>
<organism evidence="1 2">
    <name type="scientific">Puccinia graminis f. sp. tritici</name>
    <dbReference type="NCBI Taxonomy" id="56615"/>
    <lineage>
        <taxon>Eukaryota</taxon>
        <taxon>Fungi</taxon>
        <taxon>Dikarya</taxon>
        <taxon>Basidiomycota</taxon>
        <taxon>Pucciniomycotina</taxon>
        <taxon>Pucciniomycetes</taxon>
        <taxon>Pucciniales</taxon>
        <taxon>Pucciniaceae</taxon>
        <taxon>Puccinia</taxon>
    </lineage>
</organism>
<name>A0A5B0RKB9_PUCGR</name>
<protein>
    <submittedName>
        <fullName evidence="1">Uncharacterized protein</fullName>
    </submittedName>
</protein>
<dbReference type="EMBL" id="VDEP01000172">
    <property type="protein sequence ID" value="KAA1126250.1"/>
    <property type="molecule type" value="Genomic_DNA"/>
</dbReference>
<gene>
    <name evidence="1" type="ORF">PGTUg99_020281</name>
</gene>
<dbReference type="Proteomes" id="UP000325313">
    <property type="component" value="Unassembled WGS sequence"/>
</dbReference>
<dbReference type="AlphaFoldDB" id="A0A5B0RKB9"/>